<name>A0A345XX53_9ACTN</name>
<dbReference type="Proteomes" id="UP000254425">
    <property type="component" value="Chromosome"/>
</dbReference>
<dbReference type="EMBL" id="CP031320">
    <property type="protein sequence ID" value="AXK36219.1"/>
    <property type="molecule type" value="Genomic_DNA"/>
</dbReference>
<dbReference type="Pfam" id="PF14013">
    <property type="entry name" value="MT0933_antitox"/>
    <property type="match status" value="1"/>
</dbReference>
<dbReference type="KEGG" id="sarm:DVA86_30140"/>
<evidence type="ECO:0000256" key="1">
    <source>
        <dbReference type="SAM" id="MobiDB-lite"/>
    </source>
</evidence>
<evidence type="ECO:0000313" key="2">
    <source>
        <dbReference type="EMBL" id="AXK36219.1"/>
    </source>
</evidence>
<feature type="region of interest" description="Disordered" evidence="1">
    <location>
        <begin position="1"/>
        <end position="70"/>
    </location>
</feature>
<sequence length="70" mass="7304">MGFMDKVKGMLGQHSDKAGQGMDKGADTLNEKTGGKHSDKIQSGTDKAKDSMDRMGDDTRGGERGGSDAA</sequence>
<gene>
    <name evidence="2" type="ORF">DVA86_30140</name>
</gene>
<reference evidence="2 3" key="1">
    <citation type="submission" date="2018-07" db="EMBL/GenBank/DDBJ databases">
        <title>Draft genome of the type strain Streptomyces armeniacus ATCC 15676.</title>
        <authorList>
            <person name="Labana P."/>
            <person name="Gosse J.T."/>
            <person name="Boddy C.N."/>
        </authorList>
    </citation>
    <scope>NUCLEOTIDE SEQUENCE [LARGE SCALE GENOMIC DNA]</scope>
    <source>
        <strain evidence="2 3">ATCC 15676</strain>
    </source>
</reference>
<proteinExistence type="predicted"/>
<evidence type="ECO:0000313" key="3">
    <source>
        <dbReference type="Proteomes" id="UP000254425"/>
    </source>
</evidence>
<accession>A0A345XX53</accession>
<keyword evidence="3" id="KW-1185">Reference proteome</keyword>
<dbReference type="RefSeq" id="WP_208883022.1">
    <property type="nucleotide sequence ID" value="NZ_CP031320.1"/>
</dbReference>
<dbReference type="InterPro" id="IPR028037">
    <property type="entry name" value="Antitoxin_Rv0909/MT0933"/>
</dbReference>
<organism evidence="2 3">
    <name type="scientific">Streptomyces armeniacus</name>
    <dbReference type="NCBI Taxonomy" id="83291"/>
    <lineage>
        <taxon>Bacteria</taxon>
        <taxon>Bacillati</taxon>
        <taxon>Actinomycetota</taxon>
        <taxon>Actinomycetes</taxon>
        <taxon>Kitasatosporales</taxon>
        <taxon>Streptomycetaceae</taxon>
        <taxon>Streptomyces</taxon>
    </lineage>
</organism>
<protein>
    <submittedName>
        <fullName evidence="2">Antitoxin</fullName>
    </submittedName>
</protein>
<feature type="compositionally biased region" description="Basic and acidic residues" evidence="1">
    <location>
        <begin position="24"/>
        <end position="70"/>
    </location>
</feature>
<dbReference type="AlphaFoldDB" id="A0A345XX53"/>